<dbReference type="Proteomes" id="UP000243542">
    <property type="component" value="Unassembled WGS sequence"/>
</dbReference>
<dbReference type="InterPro" id="IPR000073">
    <property type="entry name" value="AB_hydrolase_1"/>
</dbReference>
<dbReference type="PANTHER" id="PTHR43194:SF2">
    <property type="entry name" value="PEROXISOMAL MEMBRANE PROTEIN LPX1"/>
    <property type="match status" value="1"/>
</dbReference>
<evidence type="ECO:0000313" key="2">
    <source>
        <dbReference type="EMBL" id="PFG46803.1"/>
    </source>
</evidence>
<feature type="domain" description="AB hydrolase-1" evidence="1">
    <location>
        <begin position="37"/>
        <end position="253"/>
    </location>
</feature>
<dbReference type="GO" id="GO:0016787">
    <property type="term" value="F:hydrolase activity"/>
    <property type="evidence" value="ECO:0007669"/>
    <property type="project" value="UniProtKB-KW"/>
</dbReference>
<dbReference type="Pfam" id="PF12697">
    <property type="entry name" value="Abhydrolase_6"/>
    <property type="match status" value="1"/>
</dbReference>
<comment type="caution">
    <text evidence="2">The sequence shown here is derived from an EMBL/GenBank/DDBJ whole genome shotgun (WGS) entry which is preliminary data.</text>
</comment>
<name>A0A2A9F749_9PSEU</name>
<keyword evidence="3" id="KW-1185">Reference proteome</keyword>
<dbReference type="EMBL" id="PDJK01000002">
    <property type="protein sequence ID" value="PFG46803.1"/>
    <property type="molecule type" value="Genomic_DNA"/>
</dbReference>
<evidence type="ECO:0000313" key="3">
    <source>
        <dbReference type="Proteomes" id="UP000243542"/>
    </source>
</evidence>
<protein>
    <submittedName>
        <fullName evidence="2">Alpha-beta hydrolase superfamily lysophospholipase</fullName>
    </submittedName>
</protein>
<organism evidence="2 3">
    <name type="scientific">Amycolatopsis sulphurea</name>
    <dbReference type="NCBI Taxonomy" id="76022"/>
    <lineage>
        <taxon>Bacteria</taxon>
        <taxon>Bacillati</taxon>
        <taxon>Actinomycetota</taxon>
        <taxon>Actinomycetes</taxon>
        <taxon>Pseudonocardiales</taxon>
        <taxon>Pseudonocardiaceae</taxon>
        <taxon>Amycolatopsis</taxon>
    </lineage>
</organism>
<reference evidence="2 3" key="1">
    <citation type="submission" date="2017-10" db="EMBL/GenBank/DDBJ databases">
        <title>Sequencing the genomes of 1000 actinobacteria strains.</title>
        <authorList>
            <person name="Klenk H.-P."/>
        </authorList>
    </citation>
    <scope>NUCLEOTIDE SEQUENCE [LARGE SCALE GENOMIC DNA]</scope>
    <source>
        <strain evidence="2 3">DSM 46092</strain>
    </source>
</reference>
<accession>A0A2A9F749</accession>
<keyword evidence="2" id="KW-0378">Hydrolase</keyword>
<evidence type="ECO:0000259" key="1">
    <source>
        <dbReference type="Pfam" id="PF12697"/>
    </source>
</evidence>
<dbReference type="SUPFAM" id="SSF53474">
    <property type="entry name" value="alpha/beta-Hydrolases"/>
    <property type="match status" value="1"/>
</dbReference>
<dbReference type="AlphaFoldDB" id="A0A2A9F749"/>
<dbReference type="InterPro" id="IPR029058">
    <property type="entry name" value="AB_hydrolase_fold"/>
</dbReference>
<proteinExistence type="predicted"/>
<dbReference type="RefSeq" id="WP_098510813.1">
    <property type="nucleotide sequence ID" value="NZ_JBIAKZ010000005.1"/>
</dbReference>
<dbReference type="InterPro" id="IPR050228">
    <property type="entry name" value="Carboxylesterase_BioH"/>
</dbReference>
<sequence length="263" mass="26856">MTATVTSADGTSIAFDTYGVGSPVLLVGGAVNDRTTVAALAATLGEAGFQAVAFDRRGRGGSGDASVYTVEREIDDVASLIEAVGGSAALFGHSSGAILALEATARGLPVTKLAVYEPPFIVGDARPRPGEDLAERISALLAEGDRDGAVELFLTEGTGAPAAVVDSMRNTPVWDWFVSLAHTLPYDLAVCGPGNHLPADRLAAITVPVLSLSGGAGEGWMATSAAAVADAVAHGRHEVVPNQDHGVLSAPESLRELLTTFLR</sequence>
<dbReference type="Gene3D" id="3.40.50.1820">
    <property type="entry name" value="alpha/beta hydrolase"/>
    <property type="match status" value="1"/>
</dbReference>
<dbReference type="PANTHER" id="PTHR43194">
    <property type="entry name" value="HYDROLASE ALPHA/BETA FOLD FAMILY"/>
    <property type="match status" value="1"/>
</dbReference>
<gene>
    <name evidence="2" type="ORF">ATK36_1800</name>
</gene>